<evidence type="ECO:0000256" key="1">
    <source>
        <dbReference type="SAM" id="MobiDB-lite"/>
    </source>
</evidence>
<gene>
    <name evidence="2" type="ORF">ALC57_13018</name>
</gene>
<name>A0A151J002_9HYME</name>
<dbReference type="EMBL" id="KQ980658">
    <property type="protein sequence ID" value="KYN14742.1"/>
    <property type="molecule type" value="Genomic_DNA"/>
</dbReference>
<accession>A0A151J002</accession>
<reference evidence="2 3" key="1">
    <citation type="submission" date="2015-09" db="EMBL/GenBank/DDBJ databases">
        <title>Trachymyrmex cornetzi WGS genome.</title>
        <authorList>
            <person name="Nygaard S."/>
            <person name="Hu H."/>
            <person name="Boomsma J."/>
            <person name="Zhang G."/>
        </authorList>
    </citation>
    <scope>NUCLEOTIDE SEQUENCE [LARGE SCALE GENOMIC DNA]</scope>
    <source>
        <strain evidence="2">Tcor2-1</strain>
        <tissue evidence="2">Whole body</tissue>
    </source>
</reference>
<organism evidence="2 3">
    <name type="scientific">Trachymyrmex cornetzi</name>
    <dbReference type="NCBI Taxonomy" id="471704"/>
    <lineage>
        <taxon>Eukaryota</taxon>
        <taxon>Metazoa</taxon>
        <taxon>Ecdysozoa</taxon>
        <taxon>Arthropoda</taxon>
        <taxon>Hexapoda</taxon>
        <taxon>Insecta</taxon>
        <taxon>Pterygota</taxon>
        <taxon>Neoptera</taxon>
        <taxon>Endopterygota</taxon>
        <taxon>Hymenoptera</taxon>
        <taxon>Apocrita</taxon>
        <taxon>Aculeata</taxon>
        <taxon>Formicoidea</taxon>
        <taxon>Formicidae</taxon>
        <taxon>Myrmicinae</taxon>
        <taxon>Trachymyrmex</taxon>
    </lineage>
</organism>
<evidence type="ECO:0000313" key="3">
    <source>
        <dbReference type="Proteomes" id="UP000078492"/>
    </source>
</evidence>
<dbReference type="AlphaFoldDB" id="A0A151J002"/>
<protein>
    <submittedName>
        <fullName evidence="2">Uncharacterized protein</fullName>
    </submittedName>
</protein>
<sequence>MAARSSCLQHAEESASDINPARSAPILSSYPAPGVASPAQASPKDFTKPVSKEISLVRPKCETGPESPVRSPTRQVEVCPSVVF</sequence>
<keyword evidence="3" id="KW-1185">Reference proteome</keyword>
<feature type="region of interest" description="Disordered" evidence="1">
    <location>
        <begin position="1"/>
        <end position="49"/>
    </location>
</feature>
<evidence type="ECO:0000313" key="2">
    <source>
        <dbReference type="EMBL" id="KYN14742.1"/>
    </source>
</evidence>
<dbReference type="Proteomes" id="UP000078492">
    <property type="component" value="Unassembled WGS sequence"/>
</dbReference>
<proteinExistence type="predicted"/>